<reference evidence="2" key="1">
    <citation type="submission" date="2017-07" db="EMBL/GenBank/DDBJ databases">
        <title>Taro Niue Genome Assembly and Annotation.</title>
        <authorList>
            <person name="Atibalentja N."/>
            <person name="Keating K."/>
            <person name="Fields C.J."/>
        </authorList>
    </citation>
    <scope>NUCLEOTIDE SEQUENCE</scope>
    <source>
        <strain evidence="2">Niue_2</strain>
        <tissue evidence="2">Leaf</tissue>
    </source>
</reference>
<organism evidence="2 3">
    <name type="scientific">Colocasia esculenta</name>
    <name type="common">Wild taro</name>
    <name type="synonym">Arum esculentum</name>
    <dbReference type="NCBI Taxonomy" id="4460"/>
    <lineage>
        <taxon>Eukaryota</taxon>
        <taxon>Viridiplantae</taxon>
        <taxon>Streptophyta</taxon>
        <taxon>Embryophyta</taxon>
        <taxon>Tracheophyta</taxon>
        <taxon>Spermatophyta</taxon>
        <taxon>Magnoliopsida</taxon>
        <taxon>Liliopsida</taxon>
        <taxon>Araceae</taxon>
        <taxon>Aroideae</taxon>
        <taxon>Colocasieae</taxon>
        <taxon>Colocasia</taxon>
    </lineage>
</organism>
<feature type="compositionally biased region" description="Low complexity" evidence="1">
    <location>
        <begin position="31"/>
        <end position="42"/>
    </location>
</feature>
<evidence type="ECO:0000313" key="2">
    <source>
        <dbReference type="EMBL" id="MQM19728.1"/>
    </source>
</evidence>
<feature type="compositionally biased region" description="Basic and acidic residues" evidence="1">
    <location>
        <begin position="11"/>
        <end position="22"/>
    </location>
</feature>
<accession>A0A843XJ63</accession>
<proteinExistence type="predicted"/>
<evidence type="ECO:0000313" key="3">
    <source>
        <dbReference type="Proteomes" id="UP000652761"/>
    </source>
</evidence>
<comment type="caution">
    <text evidence="2">The sequence shown here is derived from an EMBL/GenBank/DDBJ whole genome shotgun (WGS) entry which is preliminary data.</text>
</comment>
<feature type="region of interest" description="Disordered" evidence="1">
    <location>
        <begin position="1"/>
        <end position="83"/>
    </location>
</feature>
<sequence length="182" mass="20142">MAHINGKARAGKHDATTRDRLLVHNVSIQPGQHSTRTTSQSRSHGHKVQLQLHNTSKAKELWRPTKPPQPTGHTPCRPMPGTFRDSGLSSLKVRHWKRTSWGPVSTTGVRTPTTSALQVTKRQVRQSLSHCRLSLSRTYNSNTGVRVSRSDDTDLDGTTQVPGQSPELIAWLIENLGHPTGE</sequence>
<dbReference type="Proteomes" id="UP000652761">
    <property type="component" value="Unassembled WGS sequence"/>
</dbReference>
<gene>
    <name evidence="2" type="ORF">Taro_052739</name>
</gene>
<dbReference type="AlphaFoldDB" id="A0A843XJ63"/>
<protein>
    <submittedName>
        <fullName evidence="2">Uncharacterized protein</fullName>
    </submittedName>
</protein>
<dbReference type="EMBL" id="NMUH01009154">
    <property type="protein sequence ID" value="MQM19728.1"/>
    <property type="molecule type" value="Genomic_DNA"/>
</dbReference>
<evidence type="ECO:0000256" key="1">
    <source>
        <dbReference type="SAM" id="MobiDB-lite"/>
    </source>
</evidence>
<keyword evidence="3" id="KW-1185">Reference proteome</keyword>
<name>A0A843XJ63_COLES</name>
<feature type="non-terminal residue" evidence="2">
    <location>
        <position position="1"/>
    </location>
</feature>